<accession>T0QJT5</accession>
<gene>
    <name evidence="2" type="ORF">SDRG_04024</name>
</gene>
<evidence type="ECO:0000313" key="3">
    <source>
        <dbReference type="Proteomes" id="UP000030762"/>
    </source>
</evidence>
<sequence>MAANTYATALATLERSTQFLHVDSILPCFEPLLDAQSATATDDAVIANIGKWSHVLSGIILPKIKKALGVPASLDIDAVFSHLSVDDIGISDVLIPTVHPRAFGSLLVFLPTPYDGGAVSFASSDMTKVYTSSMKAGGCDAMYAATLAGTNVSSAPITHGRRTTLVYSLVSVASDAIFRPPTYTEAMAAFHHIAAKPMAQTQRVAYFVPSSVVSFEDLAAPAANLARLLVLSNAFDVTITRITKHRVTHCFPHPSCATPDSVVTGLAGRTVHACLNDPNTFQSRSCEGPRTALLFWPKQYRAGIVGVNAAMSLLRDGSCLGLPSCRDLLLGTMAIFKTIQCTTVNATPTSLIDDIHSPSLLLEPLAHLVLASNDWSIAEIFIQDILRVANNYEPPVPWADIGRILHGCLTKFTWPTLYGALEHLVTWWSATLHVDAVVHLLASLAGVAPHPLCHQLSQPFVAECIKACWSVVSQHAKKIQGNTAASILLVDWYLDEMVQPTQPPAHWLDAFLPRSVITLVDNFLYARQHGASTLLALCGDAATRLEVLPLALVRATESCPSIPWPLYVAAIKQAIHAILAPSRVKRVSTSACSFILQCMVTAGLCDTALFDALETLCGMGVFECILEFLERQSTPVAPWTQSLISTFVLTKTHLLVRASAKPVAAAFLSLRLVAPGTIATFATAWLGALPTTLDANRTILAPVILMLQDLLGGNHRDVLMQMVKHSLATFECSGALNPVPAITDFVLDDIATDPTHCRDCAALSAFLRDGAETQFTASIHICALVPGVVEANARRLRLRERRVPRGRPLRETVIWKLQRPGGASVQDLKLRIKQQALHTKDVEHWMQLEALLHGASEDDTKDDDTAAPSPKRLRLE</sequence>
<evidence type="ECO:0000313" key="2">
    <source>
        <dbReference type="EMBL" id="EQC38304.1"/>
    </source>
</evidence>
<evidence type="ECO:0000256" key="1">
    <source>
        <dbReference type="SAM" id="MobiDB-lite"/>
    </source>
</evidence>
<dbReference type="InParanoid" id="T0QJT5"/>
<reference evidence="2 3" key="1">
    <citation type="submission" date="2012-04" db="EMBL/GenBank/DDBJ databases">
        <title>The Genome Sequence of Saprolegnia declina VS20.</title>
        <authorList>
            <consortium name="The Broad Institute Genome Sequencing Platform"/>
            <person name="Russ C."/>
            <person name="Nusbaum C."/>
            <person name="Tyler B."/>
            <person name="van West P."/>
            <person name="Dieguez-Uribeondo J."/>
            <person name="de Bruijn I."/>
            <person name="Tripathy S."/>
            <person name="Jiang R."/>
            <person name="Young S.K."/>
            <person name="Zeng Q."/>
            <person name="Gargeya S."/>
            <person name="Fitzgerald M."/>
            <person name="Haas B."/>
            <person name="Abouelleil A."/>
            <person name="Alvarado L."/>
            <person name="Arachchi H.M."/>
            <person name="Berlin A."/>
            <person name="Chapman S.B."/>
            <person name="Goldberg J."/>
            <person name="Griggs A."/>
            <person name="Gujja S."/>
            <person name="Hansen M."/>
            <person name="Howarth C."/>
            <person name="Imamovic A."/>
            <person name="Larimer J."/>
            <person name="McCowen C."/>
            <person name="Montmayeur A."/>
            <person name="Murphy C."/>
            <person name="Neiman D."/>
            <person name="Pearson M."/>
            <person name="Priest M."/>
            <person name="Roberts A."/>
            <person name="Saif S."/>
            <person name="Shea T."/>
            <person name="Sisk P."/>
            <person name="Sykes S."/>
            <person name="Wortman J."/>
            <person name="Nusbaum C."/>
            <person name="Birren B."/>
        </authorList>
    </citation>
    <scope>NUCLEOTIDE SEQUENCE [LARGE SCALE GENOMIC DNA]</scope>
    <source>
        <strain evidence="2 3">VS20</strain>
    </source>
</reference>
<name>T0QJT5_SAPDV</name>
<dbReference type="AlphaFoldDB" id="T0QJT5"/>
<dbReference type="VEuPathDB" id="FungiDB:SDRG_04024"/>
<dbReference type="EMBL" id="JH767141">
    <property type="protein sequence ID" value="EQC38304.1"/>
    <property type="molecule type" value="Genomic_DNA"/>
</dbReference>
<protein>
    <submittedName>
        <fullName evidence="2">Uncharacterized protein</fullName>
    </submittedName>
</protein>
<proteinExistence type="predicted"/>
<dbReference type="GeneID" id="19944751"/>
<feature type="region of interest" description="Disordered" evidence="1">
    <location>
        <begin position="856"/>
        <end position="876"/>
    </location>
</feature>
<dbReference type="Proteomes" id="UP000030762">
    <property type="component" value="Unassembled WGS sequence"/>
</dbReference>
<keyword evidence="3" id="KW-1185">Reference proteome</keyword>
<organism evidence="2 3">
    <name type="scientific">Saprolegnia diclina (strain VS20)</name>
    <dbReference type="NCBI Taxonomy" id="1156394"/>
    <lineage>
        <taxon>Eukaryota</taxon>
        <taxon>Sar</taxon>
        <taxon>Stramenopiles</taxon>
        <taxon>Oomycota</taxon>
        <taxon>Saprolegniomycetes</taxon>
        <taxon>Saprolegniales</taxon>
        <taxon>Saprolegniaceae</taxon>
        <taxon>Saprolegnia</taxon>
    </lineage>
</organism>
<dbReference type="RefSeq" id="XP_008607896.1">
    <property type="nucleotide sequence ID" value="XM_008609674.1"/>
</dbReference>